<reference evidence="3 4" key="1">
    <citation type="submission" date="2015-09" db="EMBL/GenBank/DDBJ databases">
        <title>Sorangium comparison.</title>
        <authorList>
            <person name="Zaburannyi N."/>
            <person name="Bunk B."/>
            <person name="Overmann J."/>
            <person name="Mueller R."/>
        </authorList>
    </citation>
    <scope>NUCLEOTIDE SEQUENCE [LARGE SCALE GENOMIC DNA]</scope>
    <source>
        <strain evidence="3 4">So ce836</strain>
    </source>
</reference>
<accession>A0A4P2QEM8</accession>
<proteinExistence type="predicted"/>
<name>A0A4P2QEM8_SORCE</name>
<dbReference type="AlphaFoldDB" id="A0A4P2QEM8"/>
<protein>
    <recommendedName>
        <fullName evidence="2">HTH araC/xylS-type domain-containing protein</fullName>
    </recommendedName>
</protein>
<dbReference type="PANTHER" id="PTHR47894:SF1">
    <property type="entry name" value="HTH-TYPE TRANSCRIPTIONAL REGULATOR VQSM"/>
    <property type="match status" value="1"/>
</dbReference>
<dbReference type="InterPro" id="IPR032687">
    <property type="entry name" value="AraC-type_N"/>
</dbReference>
<dbReference type="EMBL" id="CP012672">
    <property type="protein sequence ID" value="AUX28290.1"/>
    <property type="molecule type" value="Genomic_DNA"/>
</dbReference>
<dbReference type="Pfam" id="PF12625">
    <property type="entry name" value="Arabinose_bd"/>
    <property type="match status" value="1"/>
</dbReference>
<organism evidence="3 4">
    <name type="scientific">Sorangium cellulosum</name>
    <name type="common">Polyangium cellulosum</name>
    <dbReference type="NCBI Taxonomy" id="56"/>
    <lineage>
        <taxon>Bacteria</taxon>
        <taxon>Pseudomonadati</taxon>
        <taxon>Myxococcota</taxon>
        <taxon>Polyangia</taxon>
        <taxon>Polyangiales</taxon>
        <taxon>Polyangiaceae</taxon>
        <taxon>Sorangium</taxon>
    </lineage>
</organism>
<evidence type="ECO:0000313" key="4">
    <source>
        <dbReference type="Proteomes" id="UP000295497"/>
    </source>
</evidence>
<sequence length="329" mass="36006">MRKEPAPPAFSDFILLLISAAPKLGLPLDAVLRGAALPPGALSQRGVPIPLSAARYVWSSAERVSGDPLLGLRVAETLDVGTLDILDYLSRNSESFGAALSRFIRFAPLLADSGELSLSVDGARARFRHVAPNGLPAVSELLAGMTVLRARTFSGEHVRPLAVRFRHHRRGSTGAYEQIFDAPVEFGAPCDELVFRREHLEMPFRSADPRLCEILEELAQLRLQQQRRVDAPPPAAPSGFVDEVRHALRECIAEGNPNIDQVAVRMGVSPRTLQRQLREQGTSHRALLAETRAALVDRYLTIATPSRHALATELGYASARSASRALRRR</sequence>
<dbReference type="GO" id="GO:0000976">
    <property type="term" value="F:transcription cis-regulatory region binding"/>
    <property type="evidence" value="ECO:0007669"/>
    <property type="project" value="TreeGrafter"/>
</dbReference>
<dbReference type="Gene3D" id="1.10.10.60">
    <property type="entry name" value="Homeodomain-like"/>
    <property type="match status" value="1"/>
</dbReference>
<dbReference type="PANTHER" id="PTHR47894">
    <property type="entry name" value="HTH-TYPE TRANSCRIPTIONAL REGULATOR GADX"/>
    <property type="match status" value="1"/>
</dbReference>
<keyword evidence="1" id="KW-0238">DNA-binding</keyword>
<dbReference type="RefSeq" id="WP_237244917.1">
    <property type="nucleotide sequence ID" value="NZ_CP012672.1"/>
</dbReference>
<evidence type="ECO:0000256" key="1">
    <source>
        <dbReference type="ARBA" id="ARBA00023125"/>
    </source>
</evidence>
<dbReference type="InterPro" id="IPR018060">
    <property type="entry name" value="HTH_AraC"/>
</dbReference>
<dbReference type="GO" id="GO:0003700">
    <property type="term" value="F:DNA-binding transcription factor activity"/>
    <property type="evidence" value="ECO:0007669"/>
    <property type="project" value="InterPro"/>
</dbReference>
<feature type="domain" description="HTH araC/xylS-type" evidence="2">
    <location>
        <begin position="242"/>
        <end position="329"/>
    </location>
</feature>
<gene>
    <name evidence="3" type="ORF">SOCE836_003600</name>
</gene>
<dbReference type="Proteomes" id="UP000295497">
    <property type="component" value="Chromosome"/>
</dbReference>
<evidence type="ECO:0000259" key="2">
    <source>
        <dbReference type="PROSITE" id="PS01124"/>
    </source>
</evidence>
<dbReference type="GO" id="GO:0005829">
    <property type="term" value="C:cytosol"/>
    <property type="evidence" value="ECO:0007669"/>
    <property type="project" value="TreeGrafter"/>
</dbReference>
<dbReference type="PROSITE" id="PS01124">
    <property type="entry name" value="HTH_ARAC_FAMILY_2"/>
    <property type="match status" value="1"/>
</dbReference>
<evidence type="ECO:0000313" key="3">
    <source>
        <dbReference type="EMBL" id="AUX28290.1"/>
    </source>
</evidence>